<evidence type="ECO:0000256" key="1">
    <source>
        <dbReference type="SAM" id="MobiDB-lite"/>
    </source>
</evidence>
<feature type="region of interest" description="Disordered" evidence="1">
    <location>
        <begin position="1"/>
        <end position="78"/>
    </location>
</feature>
<dbReference type="EMBL" id="KN846951">
    <property type="protein sequence ID" value="KIV86899.1"/>
    <property type="molecule type" value="Genomic_DNA"/>
</dbReference>
<protein>
    <submittedName>
        <fullName evidence="2">Uncharacterized protein</fullName>
    </submittedName>
</protein>
<reference evidence="2 3" key="1">
    <citation type="submission" date="2015-01" db="EMBL/GenBank/DDBJ databases">
        <title>The Genome Sequence of Exophiala sideris CBS121828.</title>
        <authorList>
            <consortium name="The Broad Institute Genomics Platform"/>
            <person name="Cuomo C."/>
            <person name="de Hoog S."/>
            <person name="Gorbushina A."/>
            <person name="Stielow B."/>
            <person name="Teixiera M."/>
            <person name="Abouelleil A."/>
            <person name="Chapman S.B."/>
            <person name="Priest M."/>
            <person name="Young S.K."/>
            <person name="Wortman J."/>
            <person name="Nusbaum C."/>
            <person name="Birren B."/>
        </authorList>
    </citation>
    <scope>NUCLEOTIDE SEQUENCE [LARGE SCALE GENOMIC DNA]</scope>
    <source>
        <strain evidence="2 3">CBS 121828</strain>
    </source>
</reference>
<dbReference type="STRING" id="1016849.A0A0D1YZC6"/>
<organism evidence="2 3">
    <name type="scientific">Exophiala sideris</name>
    <dbReference type="NCBI Taxonomy" id="1016849"/>
    <lineage>
        <taxon>Eukaryota</taxon>
        <taxon>Fungi</taxon>
        <taxon>Dikarya</taxon>
        <taxon>Ascomycota</taxon>
        <taxon>Pezizomycotina</taxon>
        <taxon>Eurotiomycetes</taxon>
        <taxon>Chaetothyriomycetidae</taxon>
        <taxon>Chaetothyriales</taxon>
        <taxon>Herpotrichiellaceae</taxon>
        <taxon>Exophiala</taxon>
    </lineage>
</organism>
<proteinExistence type="predicted"/>
<name>A0A0D1YZC6_9EURO</name>
<dbReference type="AlphaFoldDB" id="A0A0D1YZC6"/>
<evidence type="ECO:0000313" key="2">
    <source>
        <dbReference type="EMBL" id="KIV86899.1"/>
    </source>
</evidence>
<dbReference type="OrthoDB" id="438080at2759"/>
<dbReference type="HOGENOM" id="CLU_2637859_0_0_1"/>
<evidence type="ECO:0000313" key="3">
    <source>
        <dbReference type="Proteomes" id="UP000053599"/>
    </source>
</evidence>
<feature type="compositionally biased region" description="Polar residues" evidence="1">
    <location>
        <begin position="1"/>
        <end position="11"/>
    </location>
</feature>
<sequence>MVEVQPTSRKPQINRVATHEKQEEAVLHEAPVTEQPNKVTSKRRAKARKDREGLQALLSKSTQSKPSRSLSLMDLMKR</sequence>
<feature type="compositionally biased region" description="Polar residues" evidence="1">
    <location>
        <begin position="58"/>
        <end position="70"/>
    </location>
</feature>
<gene>
    <name evidence="2" type="ORF">PV11_02480</name>
</gene>
<dbReference type="Proteomes" id="UP000053599">
    <property type="component" value="Unassembled WGS sequence"/>
</dbReference>
<feature type="compositionally biased region" description="Basic and acidic residues" evidence="1">
    <location>
        <begin position="17"/>
        <end position="27"/>
    </location>
</feature>
<accession>A0A0D1YZC6</accession>